<evidence type="ECO:0008006" key="3">
    <source>
        <dbReference type="Google" id="ProtNLM"/>
    </source>
</evidence>
<sequence>MHNIVNEWGILVDGICHWRVEEEQEDSERIISFDLDEVKFKEVAPPLAKGLVMSYPPRLVNLVEMKGNLCFADRVAVAQPPTMQIWMLIKEDSLTKITSWVKEYSTPVPGFNFGVPGCDFGEDGYDYGKEDFIPLGDRDGDSESLIYRNGVIDSSNSNEESWLTRRNQKGNRVCVTTTRKKIGGNYYKRQRIGVSLWAWIDVDAASLGKLPKRAQVTAQNMA</sequence>
<dbReference type="AlphaFoldDB" id="A0ABD3B149"/>
<proteinExistence type="predicted"/>
<comment type="caution">
    <text evidence="1">The sequence shown here is derived from an EMBL/GenBank/DDBJ whole genome shotgun (WGS) entry which is preliminary data.</text>
</comment>
<keyword evidence="2" id="KW-1185">Reference proteome</keyword>
<evidence type="ECO:0000313" key="1">
    <source>
        <dbReference type="EMBL" id="KAL3537050.1"/>
    </source>
</evidence>
<dbReference type="Proteomes" id="UP001630127">
    <property type="component" value="Unassembled WGS sequence"/>
</dbReference>
<accession>A0ABD3B149</accession>
<organism evidence="1 2">
    <name type="scientific">Cinchona calisaya</name>
    <dbReference type="NCBI Taxonomy" id="153742"/>
    <lineage>
        <taxon>Eukaryota</taxon>
        <taxon>Viridiplantae</taxon>
        <taxon>Streptophyta</taxon>
        <taxon>Embryophyta</taxon>
        <taxon>Tracheophyta</taxon>
        <taxon>Spermatophyta</taxon>
        <taxon>Magnoliopsida</taxon>
        <taxon>eudicotyledons</taxon>
        <taxon>Gunneridae</taxon>
        <taxon>Pentapetalae</taxon>
        <taxon>asterids</taxon>
        <taxon>lamiids</taxon>
        <taxon>Gentianales</taxon>
        <taxon>Rubiaceae</taxon>
        <taxon>Cinchonoideae</taxon>
        <taxon>Cinchoneae</taxon>
        <taxon>Cinchona</taxon>
    </lineage>
</organism>
<gene>
    <name evidence="1" type="ORF">ACH5RR_000416</name>
</gene>
<dbReference type="EMBL" id="JBJUIK010000001">
    <property type="protein sequence ID" value="KAL3537050.1"/>
    <property type="molecule type" value="Genomic_DNA"/>
</dbReference>
<evidence type="ECO:0000313" key="2">
    <source>
        <dbReference type="Proteomes" id="UP001630127"/>
    </source>
</evidence>
<name>A0ABD3B149_9GENT</name>
<reference evidence="1 2" key="1">
    <citation type="submission" date="2024-11" db="EMBL/GenBank/DDBJ databases">
        <title>A near-complete genome assembly of Cinchona calisaya.</title>
        <authorList>
            <person name="Lian D.C."/>
            <person name="Zhao X.W."/>
            <person name="Wei L."/>
        </authorList>
    </citation>
    <scope>NUCLEOTIDE SEQUENCE [LARGE SCALE GENOMIC DNA]</scope>
    <source>
        <tissue evidence="1">Nenye</tissue>
    </source>
</reference>
<protein>
    <recommendedName>
        <fullName evidence="3">F-box associated domain-containing protein</fullName>
    </recommendedName>
</protein>